<feature type="domain" description="Helicase C-terminal" evidence="8">
    <location>
        <begin position="229"/>
        <end position="384"/>
    </location>
</feature>
<feature type="domain" description="DEAD-box RNA helicase Q" evidence="9">
    <location>
        <begin position="3"/>
        <end position="31"/>
    </location>
</feature>
<dbReference type="CDD" id="cd18787">
    <property type="entry name" value="SF2_C_DEAD"/>
    <property type="match status" value="1"/>
</dbReference>
<dbReference type="InterPro" id="IPR014001">
    <property type="entry name" value="Helicase_ATP-bd"/>
</dbReference>
<evidence type="ECO:0000313" key="11">
    <source>
        <dbReference type="Proteomes" id="UP000032552"/>
    </source>
</evidence>
<keyword evidence="5" id="KW-0694">RNA-binding</keyword>
<comment type="subcellular location">
    <subcellularLocation>
        <location evidence="5">Cytoplasm</location>
    </subcellularLocation>
</comment>
<dbReference type="HAMAP" id="MF_01494">
    <property type="entry name" value="DEAD_helicase_CshB"/>
    <property type="match status" value="1"/>
</dbReference>
<dbReference type="Gene3D" id="3.40.50.300">
    <property type="entry name" value="P-loop containing nucleotide triphosphate hydrolases"/>
    <property type="match status" value="2"/>
</dbReference>
<organism evidence="10 11">
    <name type="scientific">Lacticaseibacillus paracasei NRIC 0644</name>
    <dbReference type="NCBI Taxonomy" id="1435038"/>
    <lineage>
        <taxon>Bacteria</taxon>
        <taxon>Bacillati</taxon>
        <taxon>Bacillota</taxon>
        <taxon>Bacilli</taxon>
        <taxon>Lactobacillales</taxon>
        <taxon>Lactobacillaceae</taxon>
        <taxon>Lacticaseibacillus</taxon>
    </lineage>
</organism>
<dbReference type="PROSITE" id="PS51192">
    <property type="entry name" value="HELICASE_ATP_BIND_1"/>
    <property type="match status" value="1"/>
</dbReference>
<evidence type="ECO:0000256" key="3">
    <source>
        <dbReference type="ARBA" id="ARBA00022806"/>
    </source>
</evidence>
<evidence type="ECO:0000259" key="9">
    <source>
        <dbReference type="PROSITE" id="PS51195"/>
    </source>
</evidence>
<sequence>MENQFKQFQLKPFVIDGLNAMAITAPTPIQQKVIPALLRGENIVGQSQTGSGKTHAFLVPLLSMVDPTEDATQVVITAPSRELANQIYAVAQQLIQTEPAIRINRLVGGMDKQKQIDKLQNHQPHVAIGTPGRILDMIKSYDLVPSSVRHFVVDEADMTLDMGFLETVDAIASSFPDHLQMAVFSATIPQKLEPFLRKYMDNPTTIELKPQSVIADMVENILIAAKGRDKNELIYQLVTMGHPFLVLIFANTKTSVDAIHDFLKHQGLKVAKIHGGIQPRERRRVMKDVADLKYQYVVATDLAARGIDIKGVSMVINAEIPRDNEFFIHRVGRTGRNGMAGTAVTLYEPGQEDQIAELEHMGIKFAPKMIKNGELVDTYDRNRRVHRKPKQEDTSLAIRGLVKKAKQKHMPNYRKKIRTAVLLERKRNTKIARRQALLAEKRKNRKRG</sequence>
<dbReference type="InterPro" id="IPR027417">
    <property type="entry name" value="P-loop_NTPase"/>
</dbReference>
<name>A0A0C9PSE7_LACPA</name>
<dbReference type="EMBL" id="BAYM01000377">
    <property type="protein sequence ID" value="GAN37816.1"/>
    <property type="molecule type" value="Genomic_DNA"/>
</dbReference>
<comment type="similarity">
    <text evidence="5">Belongs to the DEAD box helicase family. CshB subfamily.</text>
</comment>
<dbReference type="RefSeq" id="WP_045624549.1">
    <property type="nucleotide sequence ID" value="NZ_BAYM01000377.1"/>
</dbReference>
<evidence type="ECO:0000256" key="4">
    <source>
        <dbReference type="ARBA" id="ARBA00022840"/>
    </source>
</evidence>
<protein>
    <recommendedName>
        <fullName evidence="5">DEAD-box ATP-dependent RNA helicase CshB</fullName>
        <ecNumber evidence="5">3.6.4.13</ecNumber>
    </recommendedName>
</protein>
<dbReference type="InterPro" id="IPR014014">
    <property type="entry name" value="RNA_helicase_DEAD_Q_motif"/>
</dbReference>
<gene>
    <name evidence="5" type="primary">cshB</name>
    <name evidence="10" type="ORF">LC0644_2405</name>
</gene>
<evidence type="ECO:0000256" key="6">
    <source>
        <dbReference type="PROSITE-ProRule" id="PRU00552"/>
    </source>
</evidence>
<dbReference type="InterPro" id="IPR044742">
    <property type="entry name" value="DEAD/DEAH_RhlB"/>
</dbReference>
<accession>A0A0C9PSE7</accession>
<dbReference type="GO" id="GO:0003724">
    <property type="term" value="F:RNA helicase activity"/>
    <property type="evidence" value="ECO:0007669"/>
    <property type="project" value="UniProtKB-UniRule"/>
</dbReference>
<evidence type="ECO:0000259" key="7">
    <source>
        <dbReference type="PROSITE" id="PS51192"/>
    </source>
</evidence>
<dbReference type="InterPro" id="IPR050079">
    <property type="entry name" value="DEAD_box_RNA_helicase"/>
</dbReference>
<keyword evidence="4 5" id="KW-0067">ATP-binding</keyword>
<evidence type="ECO:0000256" key="2">
    <source>
        <dbReference type="ARBA" id="ARBA00022801"/>
    </source>
</evidence>
<dbReference type="InterPro" id="IPR011545">
    <property type="entry name" value="DEAD/DEAH_box_helicase_dom"/>
</dbReference>
<evidence type="ECO:0000256" key="1">
    <source>
        <dbReference type="ARBA" id="ARBA00022741"/>
    </source>
</evidence>
<proteinExistence type="inferred from homology"/>
<evidence type="ECO:0000313" key="10">
    <source>
        <dbReference type="EMBL" id="GAN37816.1"/>
    </source>
</evidence>
<keyword evidence="1 5" id="KW-0547">Nucleotide-binding</keyword>
<comment type="function">
    <text evidence="5">Probable DEAD-box RNA helicase. May work in conjunction with the cold shock proteins to ensure proper initiation of transcription at low and optimal temperatures.</text>
</comment>
<dbReference type="GO" id="GO:0016887">
    <property type="term" value="F:ATP hydrolysis activity"/>
    <property type="evidence" value="ECO:0007669"/>
    <property type="project" value="RHEA"/>
</dbReference>
<dbReference type="GO" id="GO:0006401">
    <property type="term" value="P:RNA catabolic process"/>
    <property type="evidence" value="ECO:0007669"/>
    <property type="project" value="UniProtKB-UniRule"/>
</dbReference>
<feature type="domain" description="Helicase ATP-binding" evidence="7">
    <location>
        <begin position="34"/>
        <end position="206"/>
    </location>
</feature>
<dbReference type="GO" id="GO:0005829">
    <property type="term" value="C:cytosol"/>
    <property type="evidence" value="ECO:0007669"/>
    <property type="project" value="TreeGrafter"/>
</dbReference>
<evidence type="ECO:0000259" key="8">
    <source>
        <dbReference type="PROSITE" id="PS51194"/>
    </source>
</evidence>
<dbReference type="PROSITE" id="PS51195">
    <property type="entry name" value="Q_MOTIF"/>
    <property type="match status" value="1"/>
</dbReference>
<dbReference type="CDD" id="cd00268">
    <property type="entry name" value="DEADc"/>
    <property type="match status" value="1"/>
</dbReference>
<dbReference type="InterPro" id="IPR030881">
    <property type="entry name" value="CshB"/>
</dbReference>
<dbReference type="EC" id="3.6.4.13" evidence="5"/>
<evidence type="ECO:0000256" key="5">
    <source>
        <dbReference type="HAMAP-Rule" id="MF_01494"/>
    </source>
</evidence>
<keyword evidence="5" id="KW-0346">Stress response</keyword>
<dbReference type="SMART" id="SM00487">
    <property type="entry name" value="DEXDc"/>
    <property type="match status" value="1"/>
</dbReference>
<dbReference type="GO" id="GO:0005524">
    <property type="term" value="F:ATP binding"/>
    <property type="evidence" value="ECO:0007669"/>
    <property type="project" value="UniProtKB-UniRule"/>
</dbReference>
<dbReference type="PROSITE" id="PS51194">
    <property type="entry name" value="HELICASE_CTER"/>
    <property type="match status" value="1"/>
</dbReference>
<dbReference type="PANTHER" id="PTHR47959:SF1">
    <property type="entry name" value="ATP-DEPENDENT RNA HELICASE DBPA"/>
    <property type="match status" value="1"/>
</dbReference>
<dbReference type="InterPro" id="IPR001650">
    <property type="entry name" value="Helicase_C-like"/>
</dbReference>
<dbReference type="GO" id="GO:0009409">
    <property type="term" value="P:response to cold"/>
    <property type="evidence" value="ECO:0007669"/>
    <property type="project" value="InterPro"/>
</dbReference>
<dbReference type="Proteomes" id="UP000032552">
    <property type="component" value="Unassembled WGS sequence"/>
</dbReference>
<dbReference type="SUPFAM" id="SSF52540">
    <property type="entry name" value="P-loop containing nucleoside triphosphate hydrolases"/>
    <property type="match status" value="1"/>
</dbReference>
<dbReference type="Pfam" id="PF00270">
    <property type="entry name" value="DEAD"/>
    <property type="match status" value="1"/>
</dbReference>
<feature type="short sequence motif" description="Q motif" evidence="6">
    <location>
        <begin position="3"/>
        <end position="31"/>
    </location>
</feature>
<keyword evidence="3 5" id="KW-0347">Helicase</keyword>
<dbReference type="SMART" id="SM00490">
    <property type="entry name" value="HELICc"/>
    <property type="match status" value="1"/>
</dbReference>
<reference evidence="11" key="1">
    <citation type="submission" date="2014-05" db="EMBL/GenBank/DDBJ databases">
        <title>Whole genome sequencing of Lactobacillus casei NRIC0644.</title>
        <authorList>
            <person name="Atarashi H."/>
            <person name="Yoshida Y."/>
            <person name="Fujimura S."/>
            <person name="Tanaka N."/>
            <person name="Shiwa Y."/>
            <person name="Yoshikawa H."/>
            <person name="Okada S."/>
            <person name="Nakagawa J."/>
        </authorList>
    </citation>
    <scope>NUCLEOTIDE SEQUENCE [LARGE SCALE GENOMIC DNA]</scope>
    <source>
        <strain evidence="11">NRIC0644</strain>
    </source>
</reference>
<dbReference type="GO" id="GO:0003723">
    <property type="term" value="F:RNA binding"/>
    <property type="evidence" value="ECO:0007669"/>
    <property type="project" value="UniProtKB-UniRule"/>
</dbReference>
<dbReference type="AlphaFoldDB" id="A0A0C9PSE7"/>
<comment type="catalytic activity">
    <reaction evidence="5">
        <text>ATP + H2O = ADP + phosphate + H(+)</text>
        <dbReference type="Rhea" id="RHEA:13065"/>
        <dbReference type="ChEBI" id="CHEBI:15377"/>
        <dbReference type="ChEBI" id="CHEBI:15378"/>
        <dbReference type="ChEBI" id="CHEBI:30616"/>
        <dbReference type="ChEBI" id="CHEBI:43474"/>
        <dbReference type="ChEBI" id="CHEBI:456216"/>
        <dbReference type="EC" id="3.6.4.13"/>
    </reaction>
</comment>
<keyword evidence="2 5" id="KW-0378">Hydrolase</keyword>
<dbReference type="Pfam" id="PF00271">
    <property type="entry name" value="Helicase_C"/>
    <property type="match status" value="1"/>
</dbReference>
<dbReference type="PANTHER" id="PTHR47959">
    <property type="entry name" value="ATP-DEPENDENT RNA HELICASE RHLE-RELATED"/>
    <property type="match status" value="1"/>
</dbReference>
<comment type="caution">
    <text evidence="10">The sequence shown here is derived from an EMBL/GenBank/DDBJ whole genome shotgun (WGS) entry which is preliminary data.</text>
</comment>
<keyword evidence="5" id="KW-0963">Cytoplasm</keyword>